<accession>A0A1G7DM22</accession>
<dbReference type="EMBL" id="FNAQ01000014">
    <property type="protein sequence ID" value="SDE52577.1"/>
    <property type="molecule type" value="Genomic_DNA"/>
</dbReference>
<sequence length="222" mass="25027">METNHSEAINNALTILSKKRDETLDLCMQMLSVDNQNMYPVDLLAIGAAKRSLSTSAGFRNLIESLNMTCARSVLRMQIDTSLRFSAIWLVDNPHSFANEVISGAHIRTIKDKNGQKMTDAYLVKTLSQKHPWLKKVYENLCGYIHFSEQHLFSSVQSVDDETRSFEFAITDEDSKYPESSWLEVIECFNEATDIFLSYLAGWVVTKGNPEGVANHALHSDG</sequence>
<gene>
    <name evidence="1" type="ORF">SAMN05661003_11450</name>
</gene>
<evidence type="ECO:0000313" key="2">
    <source>
        <dbReference type="Proteomes" id="UP000243205"/>
    </source>
</evidence>
<name>A0A1G7DM22_9BACT</name>
<protein>
    <submittedName>
        <fullName evidence="1">Uncharacterized protein</fullName>
    </submittedName>
</protein>
<evidence type="ECO:0000313" key="1">
    <source>
        <dbReference type="EMBL" id="SDE52577.1"/>
    </source>
</evidence>
<dbReference type="AlphaFoldDB" id="A0A1G7DM22"/>
<dbReference type="OrthoDB" id="5355033at2"/>
<proteinExistence type="predicted"/>
<dbReference type="Proteomes" id="UP000243205">
    <property type="component" value="Unassembled WGS sequence"/>
</dbReference>
<keyword evidence="2" id="KW-1185">Reference proteome</keyword>
<reference evidence="2" key="1">
    <citation type="submission" date="2016-10" db="EMBL/GenBank/DDBJ databases">
        <authorList>
            <person name="Varghese N."/>
            <person name="Submissions S."/>
        </authorList>
    </citation>
    <scope>NUCLEOTIDE SEQUENCE [LARGE SCALE GENOMIC DNA]</scope>
    <source>
        <strain evidence="2">DSM 8987</strain>
    </source>
</reference>
<organism evidence="1 2">
    <name type="scientific">Desulfuromonas thiophila</name>
    <dbReference type="NCBI Taxonomy" id="57664"/>
    <lineage>
        <taxon>Bacteria</taxon>
        <taxon>Pseudomonadati</taxon>
        <taxon>Thermodesulfobacteriota</taxon>
        <taxon>Desulfuromonadia</taxon>
        <taxon>Desulfuromonadales</taxon>
        <taxon>Desulfuromonadaceae</taxon>
        <taxon>Desulfuromonas</taxon>
    </lineage>
</organism>
<dbReference type="RefSeq" id="WP_092079641.1">
    <property type="nucleotide sequence ID" value="NZ_FNAQ01000014.1"/>
</dbReference>